<feature type="domain" description="Methyltransferase" evidence="2">
    <location>
        <begin position="46"/>
        <end position="143"/>
    </location>
</feature>
<keyword evidence="3" id="KW-0489">Methyltransferase</keyword>
<dbReference type="SUPFAM" id="SSF53335">
    <property type="entry name" value="S-adenosyl-L-methionine-dependent methyltransferases"/>
    <property type="match status" value="1"/>
</dbReference>
<gene>
    <name evidence="3" type="ORF">SAMN05660686_00988</name>
</gene>
<accession>A0A8G2BF95</accession>
<dbReference type="Gene3D" id="3.40.50.150">
    <property type="entry name" value="Vaccinia Virus protein VP39"/>
    <property type="match status" value="1"/>
</dbReference>
<dbReference type="Proteomes" id="UP000198615">
    <property type="component" value="Unassembled WGS sequence"/>
</dbReference>
<dbReference type="OrthoDB" id="9800454at2"/>
<dbReference type="InterPro" id="IPR041698">
    <property type="entry name" value="Methyltransf_25"/>
</dbReference>
<evidence type="ECO:0000313" key="3">
    <source>
        <dbReference type="EMBL" id="SDF30869.1"/>
    </source>
</evidence>
<dbReference type="GO" id="GO:0008168">
    <property type="term" value="F:methyltransferase activity"/>
    <property type="evidence" value="ECO:0007669"/>
    <property type="project" value="UniProtKB-KW"/>
</dbReference>
<keyword evidence="1 3" id="KW-0808">Transferase</keyword>
<dbReference type="PANTHER" id="PTHR43861">
    <property type="entry name" value="TRANS-ACONITATE 2-METHYLTRANSFERASE-RELATED"/>
    <property type="match status" value="1"/>
</dbReference>
<protein>
    <submittedName>
        <fullName evidence="3">tRNA (Cmo5U34)-methyltransferase</fullName>
    </submittedName>
</protein>
<reference evidence="3 4" key="1">
    <citation type="submission" date="2016-10" db="EMBL/GenBank/DDBJ databases">
        <authorList>
            <person name="Varghese N."/>
            <person name="Submissions S."/>
        </authorList>
    </citation>
    <scope>NUCLEOTIDE SEQUENCE [LARGE SCALE GENOMIC DNA]</scope>
    <source>
        <strain evidence="3 4">DSM 18839</strain>
    </source>
</reference>
<dbReference type="GO" id="GO:0032259">
    <property type="term" value="P:methylation"/>
    <property type="evidence" value="ECO:0007669"/>
    <property type="project" value="UniProtKB-KW"/>
</dbReference>
<dbReference type="RefSeq" id="WP_093148575.1">
    <property type="nucleotide sequence ID" value="NZ_FNBW01000002.1"/>
</dbReference>
<evidence type="ECO:0000259" key="2">
    <source>
        <dbReference type="Pfam" id="PF13649"/>
    </source>
</evidence>
<dbReference type="InterPro" id="IPR029063">
    <property type="entry name" value="SAM-dependent_MTases_sf"/>
</dbReference>
<organism evidence="3 4">
    <name type="scientific">Thalassobaculum litoreum DSM 18839</name>
    <dbReference type="NCBI Taxonomy" id="1123362"/>
    <lineage>
        <taxon>Bacteria</taxon>
        <taxon>Pseudomonadati</taxon>
        <taxon>Pseudomonadota</taxon>
        <taxon>Alphaproteobacteria</taxon>
        <taxon>Rhodospirillales</taxon>
        <taxon>Thalassobaculaceae</taxon>
        <taxon>Thalassobaculum</taxon>
    </lineage>
</organism>
<name>A0A8G2BF95_9PROT</name>
<dbReference type="EMBL" id="FNBW01000002">
    <property type="protein sequence ID" value="SDF30869.1"/>
    <property type="molecule type" value="Genomic_DNA"/>
</dbReference>
<sequence>MSDPVWTEDTSAAFRDLAHYAVPERELQVETILSLIPQPDGAALAMDICCGAGGLTAAMLERIPTLRVLALDGSQSMLETTRTAAGRDAERLDAALIDIADTAWRTPPEPLHAVVSSLAIHHLDGPGKQRLFADIHAALKPGGVFVMADLVEPVTAAGRRIAGDAWDAETRRRALDTDGTLGGYERFVAEDWNYYRLPGPDPLDKPSSVTDLLDWLRGTGFQGVDLHWMKAGHVIMSGVRG</sequence>
<evidence type="ECO:0000256" key="1">
    <source>
        <dbReference type="ARBA" id="ARBA00022679"/>
    </source>
</evidence>
<keyword evidence="4" id="KW-1185">Reference proteome</keyword>
<evidence type="ECO:0000313" key="4">
    <source>
        <dbReference type="Proteomes" id="UP000198615"/>
    </source>
</evidence>
<comment type="caution">
    <text evidence="3">The sequence shown here is derived from an EMBL/GenBank/DDBJ whole genome shotgun (WGS) entry which is preliminary data.</text>
</comment>
<dbReference type="AlphaFoldDB" id="A0A8G2BF95"/>
<proteinExistence type="predicted"/>
<dbReference type="Pfam" id="PF13649">
    <property type="entry name" value="Methyltransf_25"/>
    <property type="match status" value="1"/>
</dbReference>
<dbReference type="CDD" id="cd02440">
    <property type="entry name" value="AdoMet_MTases"/>
    <property type="match status" value="1"/>
</dbReference>